<keyword evidence="1" id="KW-0812">Transmembrane</keyword>
<accession>A0A5C6A506</accession>
<dbReference type="OrthoDB" id="9823416at2"/>
<evidence type="ECO:0000256" key="1">
    <source>
        <dbReference type="SAM" id="Phobius"/>
    </source>
</evidence>
<protein>
    <submittedName>
        <fullName evidence="2">Uncharacterized protein</fullName>
    </submittedName>
</protein>
<keyword evidence="3" id="KW-1185">Reference proteome</keyword>
<evidence type="ECO:0000313" key="3">
    <source>
        <dbReference type="Proteomes" id="UP000317421"/>
    </source>
</evidence>
<name>A0A5C6A506_9BACT</name>
<reference evidence="2 3" key="1">
    <citation type="submission" date="2019-02" db="EMBL/GenBank/DDBJ databases">
        <title>Deep-cultivation of Planctomycetes and their phenomic and genomic characterization uncovers novel biology.</title>
        <authorList>
            <person name="Wiegand S."/>
            <person name="Jogler M."/>
            <person name="Boedeker C."/>
            <person name="Pinto D."/>
            <person name="Vollmers J."/>
            <person name="Rivas-Marin E."/>
            <person name="Kohn T."/>
            <person name="Peeters S.H."/>
            <person name="Heuer A."/>
            <person name="Rast P."/>
            <person name="Oberbeckmann S."/>
            <person name="Bunk B."/>
            <person name="Jeske O."/>
            <person name="Meyerdierks A."/>
            <person name="Storesund J.E."/>
            <person name="Kallscheuer N."/>
            <person name="Luecker S."/>
            <person name="Lage O.M."/>
            <person name="Pohl T."/>
            <person name="Merkel B.J."/>
            <person name="Hornburger P."/>
            <person name="Mueller R.-W."/>
            <person name="Bruemmer F."/>
            <person name="Labrenz M."/>
            <person name="Spormann A.M."/>
            <person name="Op Den Camp H."/>
            <person name="Overmann J."/>
            <person name="Amann R."/>
            <person name="Jetten M.S.M."/>
            <person name="Mascher T."/>
            <person name="Medema M.H."/>
            <person name="Devos D.P."/>
            <person name="Kaster A.-K."/>
            <person name="Ovreas L."/>
            <person name="Rohde M."/>
            <person name="Galperin M.Y."/>
            <person name="Jogler C."/>
        </authorList>
    </citation>
    <scope>NUCLEOTIDE SEQUENCE [LARGE SCALE GENOMIC DNA]</scope>
    <source>
        <strain evidence="2 3">Pla108</strain>
    </source>
</reference>
<evidence type="ECO:0000313" key="2">
    <source>
        <dbReference type="EMBL" id="TWT94141.1"/>
    </source>
</evidence>
<organism evidence="2 3">
    <name type="scientific">Botrimarina colliarenosi</name>
    <dbReference type="NCBI Taxonomy" id="2528001"/>
    <lineage>
        <taxon>Bacteria</taxon>
        <taxon>Pseudomonadati</taxon>
        <taxon>Planctomycetota</taxon>
        <taxon>Planctomycetia</taxon>
        <taxon>Pirellulales</taxon>
        <taxon>Lacipirellulaceae</taxon>
        <taxon>Botrimarina</taxon>
    </lineage>
</organism>
<dbReference type="EMBL" id="SJPR01000007">
    <property type="protein sequence ID" value="TWT94141.1"/>
    <property type="molecule type" value="Genomic_DNA"/>
</dbReference>
<dbReference type="RefSeq" id="WP_146446531.1">
    <property type="nucleotide sequence ID" value="NZ_SJPR01000007.1"/>
</dbReference>
<comment type="caution">
    <text evidence="2">The sequence shown here is derived from an EMBL/GenBank/DDBJ whole genome shotgun (WGS) entry which is preliminary data.</text>
</comment>
<feature type="transmembrane region" description="Helical" evidence="1">
    <location>
        <begin position="265"/>
        <end position="287"/>
    </location>
</feature>
<dbReference type="Proteomes" id="UP000317421">
    <property type="component" value="Unassembled WGS sequence"/>
</dbReference>
<gene>
    <name evidence="2" type="ORF">Pla108_38540</name>
</gene>
<sequence length="291" mass="31021">MILPIARQSLALSCLTLTLVFGEPLVATAGLYSQAVLIVGDQFTGSGIEFAESETAIPMPLEVSGSTSYEVSTLGGEGDLTFQGSATALANYSFLRTSAEGEVSNTYYDPDYHHDNGTGDVPTRYTVQSIARFEDTLAYGGTAVGYNSKYIFRVTGNISDSNAYASIELTHGMALPQRWFFSEPGPIDVTIVSNSFVGAPNQLFSLELVTSFDAETEFMGDGGFASGYAQFGNTVELLGIEARDDSGMLLATSDFTSVSGTTYEIIAAIPEPTSLAIGLLGVCMFFGRRFR</sequence>
<dbReference type="AlphaFoldDB" id="A0A5C6A506"/>
<keyword evidence="1" id="KW-0472">Membrane</keyword>
<keyword evidence="1" id="KW-1133">Transmembrane helix</keyword>
<proteinExistence type="predicted"/>